<evidence type="ECO:0000256" key="5">
    <source>
        <dbReference type="ARBA" id="ARBA00022553"/>
    </source>
</evidence>
<name>A0A919J287_9ACTN</name>
<dbReference type="InterPro" id="IPR004358">
    <property type="entry name" value="Sig_transdc_His_kin-like_C"/>
</dbReference>
<dbReference type="Pfam" id="PF03924">
    <property type="entry name" value="CHASE"/>
    <property type="match status" value="1"/>
</dbReference>
<evidence type="ECO:0000256" key="12">
    <source>
        <dbReference type="ARBA" id="ARBA00023012"/>
    </source>
</evidence>
<comment type="caution">
    <text evidence="19">The sequence shown here is derived from an EMBL/GenBank/DDBJ whole genome shotgun (WGS) entry which is preliminary data.</text>
</comment>
<evidence type="ECO:0000256" key="4">
    <source>
        <dbReference type="ARBA" id="ARBA00012438"/>
    </source>
</evidence>
<dbReference type="InterPro" id="IPR003661">
    <property type="entry name" value="HisK_dim/P_dom"/>
</dbReference>
<evidence type="ECO:0000256" key="9">
    <source>
        <dbReference type="ARBA" id="ARBA00022777"/>
    </source>
</evidence>
<keyword evidence="10" id="KW-0067">ATP-binding</keyword>
<evidence type="ECO:0000256" key="10">
    <source>
        <dbReference type="ARBA" id="ARBA00022840"/>
    </source>
</evidence>
<evidence type="ECO:0000256" key="8">
    <source>
        <dbReference type="ARBA" id="ARBA00022741"/>
    </source>
</evidence>
<evidence type="ECO:0000259" key="17">
    <source>
        <dbReference type="PROSITE" id="PS50109"/>
    </source>
</evidence>
<evidence type="ECO:0000313" key="19">
    <source>
        <dbReference type="EMBL" id="GIE11109.1"/>
    </source>
</evidence>
<gene>
    <name evidence="19" type="ORF">Afe05nite_29490</name>
</gene>
<proteinExistence type="predicted"/>
<dbReference type="InterPro" id="IPR006189">
    <property type="entry name" value="CHASE_dom"/>
</dbReference>
<keyword evidence="13 16" id="KW-0472">Membrane</keyword>
<dbReference type="GO" id="GO:0030295">
    <property type="term" value="F:protein kinase activator activity"/>
    <property type="evidence" value="ECO:0007669"/>
    <property type="project" value="TreeGrafter"/>
</dbReference>
<dbReference type="PANTHER" id="PTHR42878:SF7">
    <property type="entry name" value="SENSOR HISTIDINE KINASE GLRK"/>
    <property type="match status" value="1"/>
</dbReference>
<dbReference type="EMBL" id="BOMM01000022">
    <property type="protein sequence ID" value="GIE11109.1"/>
    <property type="molecule type" value="Genomic_DNA"/>
</dbReference>
<keyword evidence="6" id="KW-0808">Transferase</keyword>
<feature type="region of interest" description="Disordered" evidence="15">
    <location>
        <begin position="730"/>
        <end position="766"/>
    </location>
</feature>
<dbReference type="PANTHER" id="PTHR42878">
    <property type="entry name" value="TWO-COMPONENT HISTIDINE KINASE"/>
    <property type="match status" value="1"/>
</dbReference>
<evidence type="ECO:0000313" key="20">
    <source>
        <dbReference type="Proteomes" id="UP000598174"/>
    </source>
</evidence>
<feature type="domain" description="CHASE" evidence="18">
    <location>
        <begin position="136"/>
        <end position="242"/>
    </location>
</feature>
<evidence type="ECO:0000256" key="13">
    <source>
        <dbReference type="ARBA" id="ARBA00023136"/>
    </source>
</evidence>
<dbReference type="FunFam" id="3.30.565.10:FF:000006">
    <property type="entry name" value="Sensor histidine kinase WalK"/>
    <property type="match status" value="1"/>
</dbReference>
<dbReference type="InterPro" id="IPR036097">
    <property type="entry name" value="HisK_dim/P_sf"/>
</dbReference>
<evidence type="ECO:0000256" key="2">
    <source>
        <dbReference type="ARBA" id="ARBA00004141"/>
    </source>
</evidence>
<feature type="compositionally biased region" description="Low complexity" evidence="15">
    <location>
        <begin position="730"/>
        <end position="750"/>
    </location>
</feature>
<evidence type="ECO:0000256" key="7">
    <source>
        <dbReference type="ARBA" id="ARBA00022692"/>
    </source>
</evidence>
<dbReference type="SUPFAM" id="SSF55874">
    <property type="entry name" value="ATPase domain of HSP90 chaperone/DNA topoisomerase II/histidine kinase"/>
    <property type="match status" value="1"/>
</dbReference>
<dbReference type="InterPro" id="IPR036890">
    <property type="entry name" value="HATPase_C_sf"/>
</dbReference>
<comment type="subcellular location">
    <subcellularLocation>
        <location evidence="3">Cell membrane</location>
    </subcellularLocation>
    <subcellularLocation>
        <location evidence="2">Membrane</location>
        <topology evidence="2">Multi-pass membrane protein</topology>
    </subcellularLocation>
</comment>
<keyword evidence="12" id="KW-0902">Two-component regulatory system</keyword>
<dbReference type="PROSITE" id="PS50109">
    <property type="entry name" value="HIS_KIN"/>
    <property type="match status" value="1"/>
</dbReference>
<comment type="catalytic activity">
    <reaction evidence="1">
        <text>ATP + protein L-histidine = ADP + protein N-phospho-L-histidine.</text>
        <dbReference type="EC" id="2.7.13.3"/>
    </reaction>
</comment>
<dbReference type="AlphaFoldDB" id="A0A919J287"/>
<dbReference type="InterPro" id="IPR003594">
    <property type="entry name" value="HATPase_dom"/>
</dbReference>
<dbReference type="InterPro" id="IPR013656">
    <property type="entry name" value="PAS_4"/>
</dbReference>
<evidence type="ECO:0000256" key="6">
    <source>
        <dbReference type="ARBA" id="ARBA00022679"/>
    </source>
</evidence>
<reference evidence="19" key="1">
    <citation type="submission" date="2021-01" db="EMBL/GenBank/DDBJ databases">
        <title>Whole genome shotgun sequence of Actinoplanes ferrugineus NBRC 15555.</title>
        <authorList>
            <person name="Komaki H."/>
            <person name="Tamura T."/>
        </authorList>
    </citation>
    <scope>NUCLEOTIDE SEQUENCE</scope>
    <source>
        <strain evidence="19">NBRC 15555</strain>
    </source>
</reference>
<evidence type="ECO:0000256" key="1">
    <source>
        <dbReference type="ARBA" id="ARBA00000085"/>
    </source>
</evidence>
<evidence type="ECO:0000256" key="11">
    <source>
        <dbReference type="ARBA" id="ARBA00022989"/>
    </source>
</evidence>
<dbReference type="Gene3D" id="3.30.565.10">
    <property type="entry name" value="Histidine kinase-like ATPase, C-terminal domain"/>
    <property type="match status" value="1"/>
</dbReference>
<organism evidence="19 20">
    <name type="scientific">Paractinoplanes ferrugineus</name>
    <dbReference type="NCBI Taxonomy" id="113564"/>
    <lineage>
        <taxon>Bacteria</taxon>
        <taxon>Bacillati</taxon>
        <taxon>Actinomycetota</taxon>
        <taxon>Actinomycetes</taxon>
        <taxon>Micromonosporales</taxon>
        <taxon>Micromonosporaceae</taxon>
        <taxon>Paractinoplanes</taxon>
    </lineage>
</organism>
<dbReference type="Gene3D" id="3.30.450.20">
    <property type="entry name" value="PAS domain"/>
    <property type="match status" value="1"/>
</dbReference>
<feature type="domain" description="Histidine kinase" evidence="17">
    <location>
        <begin position="482"/>
        <end position="697"/>
    </location>
</feature>
<dbReference type="InterPro" id="IPR005467">
    <property type="entry name" value="His_kinase_dom"/>
</dbReference>
<dbReference type="CDD" id="cd00075">
    <property type="entry name" value="HATPase"/>
    <property type="match status" value="1"/>
</dbReference>
<keyword evidence="9" id="KW-0418">Kinase</keyword>
<keyword evidence="11 16" id="KW-1133">Transmembrane helix</keyword>
<evidence type="ECO:0000256" key="3">
    <source>
        <dbReference type="ARBA" id="ARBA00004236"/>
    </source>
</evidence>
<dbReference type="PROSITE" id="PS50839">
    <property type="entry name" value="CHASE"/>
    <property type="match status" value="1"/>
</dbReference>
<dbReference type="SMART" id="SM00388">
    <property type="entry name" value="HisKA"/>
    <property type="match status" value="1"/>
</dbReference>
<dbReference type="InterPro" id="IPR050351">
    <property type="entry name" value="BphY/WalK/GraS-like"/>
</dbReference>
<sequence length="766" mass="81249">MRITLTLVRRWLSGPVLAVVVTLVGLIATGLTVAGLRAAQRASAERVMDQRAAMAKAAVLAETDRYRSLLAATAGGLTTDSAMTWEDFDAATATLDGAGLKGVASVAYVVPATDAQVPAVRKLWRARGSDGLVLRPVAGAAEHYFTIFTRGLRDDGSAAGLDLAGAAEPAEALVDARRMSTVTVSDTYVLLRDRHLPADRQQHSFVFAAPIWPRTADPAFRGWLVLGLRGQDFLSGVLSTVSQGQLDGELLASNDDGSRPAVARYSVPGRPDLERQSLLEVATDEWTLIVRADSRNLPGARSSLPTTVLLGGILLTLVVAGLVHVLATARARALARVRTATAELRRQAGLLGAVMTSIGDGVGVIDENGEFLLHNPAARKLLGVPEEPGDPGDWQQHYGLYRPDGRTPFPQDELPLIRALAGESSDGVELLVRNPGRPEGILLSVDGRPLDPSAGQRGAVAVFHDITELRRYENDLAVFAGVVAHDLKAPLARIRGHCEAVAESLADGDGDPQEWLTRAVLAVDRMGAMIDTLLAYTTARDAPLACVPVDLADLVRDVVQDRVGHLPAGERPDVLIAGLPMVAADPALLRHVLDNLIGNALKYVRRGAAARVEITASPASAGWTRVTIADRGIGIPDADKPAVFERFHRAHAGAGYAGTGLGLAICKRIVERHGGEIGVADNPGGGTRFHFTLALEEYAMKLKKSPVEDDDQTRARLERALAERAAMERTALPGLSALPSAAPSAGDPAGTRLRSPVPHHHTEEPE</sequence>
<keyword evidence="8" id="KW-0547">Nucleotide-binding</keyword>
<dbReference type="GO" id="GO:0000155">
    <property type="term" value="F:phosphorelay sensor kinase activity"/>
    <property type="evidence" value="ECO:0007669"/>
    <property type="project" value="InterPro"/>
</dbReference>
<dbReference type="Pfam" id="PF02518">
    <property type="entry name" value="HATPase_c"/>
    <property type="match status" value="1"/>
</dbReference>
<keyword evidence="20" id="KW-1185">Reference proteome</keyword>
<dbReference type="CDD" id="cd00130">
    <property type="entry name" value="PAS"/>
    <property type="match status" value="1"/>
</dbReference>
<dbReference type="Proteomes" id="UP000598174">
    <property type="component" value="Unassembled WGS sequence"/>
</dbReference>
<dbReference type="SUPFAM" id="SSF55785">
    <property type="entry name" value="PYP-like sensor domain (PAS domain)"/>
    <property type="match status" value="1"/>
</dbReference>
<evidence type="ECO:0000259" key="18">
    <source>
        <dbReference type="PROSITE" id="PS50839"/>
    </source>
</evidence>
<accession>A0A919J287</accession>
<dbReference type="InterPro" id="IPR035965">
    <property type="entry name" value="PAS-like_dom_sf"/>
</dbReference>
<dbReference type="Pfam" id="PF00512">
    <property type="entry name" value="HisKA"/>
    <property type="match status" value="1"/>
</dbReference>
<dbReference type="InterPro" id="IPR000014">
    <property type="entry name" value="PAS"/>
</dbReference>
<dbReference type="GO" id="GO:0007234">
    <property type="term" value="P:osmosensory signaling via phosphorelay pathway"/>
    <property type="evidence" value="ECO:0007669"/>
    <property type="project" value="TreeGrafter"/>
</dbReference>
<dbReference type="InterPro" id="IPR042240">
    <property type="entry name" value="CHASE_sf"/>
</dbReference>
<dbReference type="PRINTS" id="PR00344">
    <property type="entry name" value="BCTRLSENSOR"/>
</dbReference>
<dbReference type="Pfam" id="PF08448">
    <property type="entry name" value="PAS_4"/>
    <property type="match status" value="1"/>
</dbReference>
<dbReference type="GO" id="GO:0000156">
    <property type="term" value="F:phosphorelay response regulator activity"/>
    <property type="evidence" value="ECO:0007669"/>
    <property type="project" value="TreeGrafter"/>
</dbReference>
<dbReference type="GO" id="GO:0005524">
    <property type="term" value="F:ATP binding"/>
    <property type="evidence" value="ECO:0007669"/>
    <property type="project" value="UniProtKB-KW"/>
</dbReference>
<dbReference type="Gene3D" id="3.30.450.350">
    <property type="entry name" value="CHASE domain"/>
    <property type="match status" value="1"/>
</dbReference>
<evidence type="ECO:0000256" key="16">
    <source>
        <dbReference type="SAM" id="Phobius"/>
    </source>
</evidence>
<keyword evidence="5" id="KW-0597">Phosphoprotein</keyword>
<dbReference type="SMART" id="SM00387">
    <property type="entry name" value="HATPase_c"/>
    <property type="match status" value="1"/>
</dbReference>
<feature type="transmembrane region" description="Helical" evidence="16">
    <location>
        <begin position="304"/>
        <end position="327"/>
    </location>
</feature>
<dbReference type="GO" id="GO:0005886">
    <property type="term" value="C:plasma membrane"/>
    <property type="evidence" value="ECO:0007669"/>
    <property type="project" value="UniProtKB-SubCell"/>
</dbReference>
<dbReference type="CDD" id="cd00082">
    <property type="entry name" value="HisKA"/>
    <property type="match status" value="1"/>
</dbReference>
<keyword evidence="7 16" id="KW-0812">Transmembrane</keyword>
<dbReference type="EC" id="2.7.13.3" evidence="4"/>
<dbReference type="Gene3D" id="1.10.287.130">
    <property type="match status" value="1"/>
</dbReference>
<protein>
    <recommendedName>
        <fullName evidence="14">Sensor-like histidine kinase SenX3</fullName>
        <ecNumber evidence="4">2.7.13.3</ecNumber>
    </recommendedName>
</protein>
<feature type="transmembrane region" description="Helical" evidence="16">
    <location>
        <begin position="12"/>
        <end position="36"/>
    </location>
</feature>
<evidence type="ECO:0000256" key="14">
    <source>
        <dbReference type="ARBA" id="ARBA00039401"/>
    </source>
</evidence>
<dbReference type="SUPFAM" id="SSF47384">
    <property type="entry name" value="Homodimeric domain of signal transducing histidine kinase"/>
    <property type="match status" value="1"/>
</dbReference>
<evidence type="ECO:0000256" key="15">
    <source>
        <dbReference type="SAM" id="MobiDB-lite"/>
    </source>
</evidence>